<evidence type="ECO:0000313" key="3">
    <source>
        <dbReference type="Proteomes" id="UP001145742"/>
    </source>
</evidence>
<feature type="compositionally biased region" description="Low complexity" evidence="1">
    <location>
        <begin position="71"/>
        <end position="82"/>
    </location>
</feature>
<feature type="compositionally biased region" description="Basic and acidic residues" evidence="1">
    <location>
        <begin position="11"/>
        <end position="22"/>
    </location>
</feature>
<feature type="compositionally biased region" description="Basic and acidic residues" evidence="1">
    <location>
        <begin position="40"/>
        <end position="57"/>
    </location>
</feature>
<evidence type="ECO:0000256" key="1">
    <source>
        <dbReference type="SAM" id="MobiDB-lite"/>
    </source>
</evidence>
<feature type="region of interest" description="Disordered" evidence="1">
    <location>
        <begin position="1"/>
        <end position="83"/>
    </location>
</feature>
<organism evidence="2 3">
    <name type="scientific">Willisornis vidua</name>
    <name type="common">Xingu scale-backed antbird</name>
    <dbReference type="NCBI Taxonomy" id="1566151"/>
    <lineage>
        <taxon>Eukaryota</taxon>
        <taxon>Metazoa</taxon>
        <taxon>Chordata</taxon>
        <taxon>Craniata</taxon>
        <taxon>Vertebrata</taxon>
        <taxon>Euteleostomi</taxon>
        <taxon>Archelosauria</taxon>
        <taxon>Archosauria</taxon>
        <taxon>Dinosauria</taxon>
        <taxon>Saurischia</taxon>
        <taxon>Theropoda</taxon>
        <taxon>Coelurosauria</taxon>
        <taxon>Aves</taxon>
        <taxon>Neognathae</taxon>
        <taxon>Neoaves</taxon>
        <taxon>Telluraves</taxon>
        <taxon>Australaves</taxon>
        <taxon>Passeriformes</taxon>
        <taxon>Thamnophilidae</taxon>
        <taxon>Willisornis</taxon>
    </lineage>
</organism>
<comment type="caution">
    <text evidence="2">The sequence shown here is derived from an EMBL/GenBank/DDBJ whole genome shotgun (WGS) entry which is preliminary data.</text>
</comment>
<dbReference type="EMBL" id="WHWB01034142">
    <property type="protein sequence ID" value="KAJ7413439.1"/>
    <property type="molecule type" value="Genomic_DNA"/>
</dbReference>
<gene>
    <name evidence="2" type="ORF">WISP_90626</name>
</gene>
<reference evidence="2" key="1">
    <citation type="submission" date="2019-10" db="EMBL/GenBank/DDBJ databases">
        <authorList>
            <person name="Soares A.E.R."/>
            <person name="Aleixo A."/>
            <person name="Schneider P."/>
            <person name="Miyaki C.Y."/>
            <person name="Schneider M.P."/>
            <person name="Mello C."/>
            <person name="Vasconcelos A.T.R."/>
        </authorList>
    </citation>
    <scope>NUCLEOTIDE SEQUENCE</scope>
    <source>
        <tissue evidence="2">Muscle</tissue>
    </source>
</reference>
<protein>
    <submittedName>
        <fullName evidence="2">Uncharacterized protein</fullName>
    </submittedName>
</protein>
<keyword evidence="3" id="KW-1185">Reference proteome</keyword>
<evidence type="ECO:0000313" key="2">
    <source>
        <dbReference type="EMBL" id="KAJ7413439.1"/>
    </source>
</evidence>
<proteinExistence type="predicted"/>
<accession>A0ABQ9D7G2</accession>
<feature type="compositionally biased region" description="Acidic residues" evidence="1">
    <location>
        <begin position="1"/>
        <end position="10"/>
    </location>
</feature>
<name>A0ABQ9D7G2_9PASS</name>
<sequence length="106" mass="11557">MNTDEPEEMDRDGPEEMDKGGPEEINTDGPVEVNTEEPEEMNRDGPEELSPHTEHWQLPEISPAEGGLGSGTTTPSGLQSPGMVWVGRDLEDHLIPPLAMGRDTSH</sequence>
<dbReference type="Proteomes" id="UP001145742">
    <property type="component" value="Unassembled WGS sequence"/>
</dbReference>